<feature type="domain" description="5'-Nucleotidase C-terminal" evidence="4">
    <location>
        <begin position="337"/>
        <end position="488"/>
    </location>
</feature>
<dbReference type="PANTHER" id="PTHR11575:SF24">
    <property type="entry name" value="5'-NUCLEOTIDASE"/>
    <property type="match status" value="1"/>
</dbReference>
<dbReference type="InterPro" id="IPR029052">
    <property type="entry name" value="Metallo-depent_PP-like"/>
</dbReference>
<sequence>MTLSRRLFLGALGALPMVRLARGATAHRLTILHMNDFHSRHEPVDAAALTCAPDGERMGCFGGAARLASAIAAERAAAEAAGRTVLLLDAGDQFQGSLFYTAWHGEAELAVMHALGTEAMAVGNHEFDNGPAVLSRFIRAARFPVLSANVDAAADPDLAGLIRPHVVLEKAGLRIGVVGLTTPETAVGSSPGPHVRFAEPGPTLAASAAALRAEGARLVVALSHLGVGADLGLAGAVPGVDVFVGGHSHTLLSDSEAGAAGPAHQAVDGSAGQAVVVQAACYGRYLGRLDLDLAADFTPVAYGGDCRHVGLDLPEEPRVAAIVAGYAAQLGAVRSRVVGHAPEAIGNTGCRIGECALGDLVAEAMLASVHGAEVAITNAGGLRTGLPAGDITLGDVLTALPFGNTVATLKLTGADLRDAVANGLAGAGRGAFPQIAGARLTWNPLTKSLVSLAIRQADGGFAPLDPARVYTVVTNDFMRGGGDGYAVLRQRAIDPYDAGPGLDVTVADAITAASPLRPRTDGRIAVRP</sequence>
<protein>
    <submittedName>
        <fullName evidence="5">5'-nucleotidase C-terminal domain-containing protein</fullName>
    </submittedName>
</protein>
<organism evidence="5 6">
    <name type="scientific">Limobrevibacterium gyesilva</name>
    <dbReference type="NCBI Taxonomy" id="2991712"/>
    <lineage>
        <taxon>Bacteria</taxon>
        <taxon>Pseudomonadati</taxon>
        <taxon>Pseudomonadota</taxon>
        <taxon>Alphaproteobacteria</taxon>
        <taxon>Acetobacterales</taxon>
        <taxon>Acetobacteraceae</taxon>
        <taxon>Limobrevibacterium</taxon>
    </lineage>
</organism>
<comment type="similarity">
    <text evidence="2">Belongs to the 5'-nucleotidase family.</text>
</comment>
<dbReference type="AlphaFoldDB" id="A0AA41YM69"/>
<evidence type="ECO:0000313" key="5">
    <source>
        <dbReference type="EMBL" id="MCW3474523.1"/>
    </source>
</evidence>
<dbReference type="InterPro" id="IPR036907">
    <property type="entry name" value="5'-Nucleotdase_C_sf"/>
</dbReference>
<dbReference type="Gene3D" id="3.90.780.10">
    <property type="entry name" value="5'-Nucleotidase, C-terminal domain"/>
    <property type="match status" value="1"/>
</dbReference>
<evidence type="ECO:0000313" key="6">
    <source>
        <dbReference type="Proteomes" id="UP001165679"/>
    </source>
</evidence>
<dbReference type="Pfam" id="PF00149">
    <property type="entry name" value="Metallophos"/>
    <property type="match status" value="1"/>
</dbReference>
<keyword evidence="2" id="KW-0378">Hydrolase</keyword>
<evidence type="ECO:0000259" key="3">
    <source>
        <dbReference type="Pfam" id="PF00149"/>
    </source>
</evidence>
<feature type="domain" description="Calcineurin-like phosphoesterase" evidence="3">
    <location>
        <begin position="30"/>
        <end position="250"/>
    </location>
</feature>
<accession>A0AA41YM69</accession>
<dbReference type="RefSeq" id="WP_264713165.1">
    <property type="nucleotide sequence ID" value="NZ_JAPDNT010000004.1"/>
</dbReference>
<dbReference type="InterPro" id="IPR008334">
    <property type="entry name" value="5'-Nucleotdase_C"/>
</dbReference>
<dbReference type="Pfam" id="PF02872">
    <property type="entry name" value="5_nucleotid_C"/>
    <property type="match status" value="1"/>
</dbReference>
<reference evidence="5" key="2">
    <citation type="submission" date="2022-10" db="EMBL/GenBank/DDBJ databases">
        <authorList>
            <person name="Trinh H.N."/>
        </authorList>
    </citation>
    <scope>NUCLEOTIDE SEQUENCE</scope>
    <source>
        <strain evidence="5">RN2-1</strain>
    </source>
</reference>
<evidence type="ECO:0000259" key="4">
    <source>
        <dbReference type="Pfam" id="PF02872"/>
    </source>
</evidence>
<keyword evidence="2" id="KW-0547">Nucleotide-binding</keyword>
<dbReference type="GO" id="GO:0000166">
    <property type="term" value="F:nucleotide binding"/>
    <property type="evidence" value="ECO:0007669"/>
    <property type="project" value="UniProtKB-KW"/>
</dbReference>
<name>A0AA41YM69_9PROT</name>
<proteinExistence type="inferred from homology"/>
<dbReference type="SUPFAM" id="SSF55816">
    <property type="entry name" value="5'-nucleotidase (syn. UDP-sugar hydrolase), C-terminal domain"/>
    <property type="match status" value="1"/>
</dbReference>
<gene>
    <name evidence="5" type="ORF">OL599_07990</name>
</gene>
<dbReference type="PRINTS" id="PR01607">
    <property type="entry name" value="APYRASEFAMLY"/>
</dbReference>
<comment type="caution">
    <text evidence="5">The sequence shown here is derived from an EMBL/GenBank/DDBJ whole genome shotgun (WGS) entry which is preliminary data.</text>
</comment>
<dbReference type="InterPro" id="IPR004843">
    <property type="entry name" value="Calcineurin-like_PHP"/>
</dbReference>
<keyword evidence="6" id="KW-1185">Reference proteome</keyword>
<dbReference type="GO" id="GO:0009166">
    <property type="term" value="P:nucleotide catabolic process"/>
    <property type="evidence" value="ECO:0007669"/>
    <property type="project" value="InterPro"/>
</dbReference>
<dbReference type="PANTHER" id="PTHR11575">
    <property type="entry name" value="5'-NUCLEOTIDASE-RELATED"/>
    <property type="match status" value="1"/>
</dbReference>
<reference evidence="5" key="1">
    <citation type="submission" date="2022-09" db="EMBL/GenBank/DDBJ databases">
        <title>Rhodovastum sp. nov. RN2-1 isolated from soil in Seongnam, South Korea.</title>
        <authorList>
            <person name="Le N.T."/>
        </authorList>
    </citation>
    <scope>NUCLEOTIDE SEQUENCE</scope>
    <source>
        <strain evidence="5">RN2-1</strain>
    </source>
</reference>
<dbReference type="Proteomes" id="UP001165679">
    <property type="component" value="Unassembled WGS sequence"/>
</dbReference>
<dbReference type="EMBL" id="JAPDNT010000004">
    <property type="protein sequence ID" value="MCW3474523.1"/>
    <property type="molecule type" value="Genomic_DNA"/>
</dbReference>
<dbReference type="InterPro" id="IPR006179">
    <property type="entry name" value="5_nucleotidase/apyrase"/>
</dbReference>
<dbReference type="SUPFAM" id="SSF56300">
    <property type="entry name" value="Metallo-dependent phosphatases"/>
    <property type="match status" value="1"/>
</dbReference>
<evidence type="ECO:0000256" key="1">
    <source>
        <dbReference type="ARBA" id="ARBA00022729"/>
    </source>
</evidence>
<dbReference type="Gene3D" id="3.60.21.10">
    <property type="match status" value="1"/>
</dbReference>
<evidence type="ECO:0000256" key="2">
    <source>
        <dbReference type="RuleBase" id="RU362119"/>
    </source>
</evidence>
<dbReference type="GO" id="GO:0016787">
    <property type="term" value="F:hydrolase activity"/>
    <property type="evidence" value="ECO:0007669"/>
    <property type="project" value="UniProtKB-KW"/>
</dbReference>
<keyword evidence="1" id="KW-0732">Signal</keyword>